<evidence type="ECO:0000256" key="1">
    <source>
        <dbReference type="SAM" id="MobiDB-lite"/>
    </source>
</evidence>
<reference evidence="2" key="1">
    <citation type="submission" date="2022-01" db="EMBL/GenBank/DDBJ databases">
        <title>Comparative genomics reveals a dynamic genome evolution in the ectomycorrhizal milk-cap (Lactarius) mushrooms.</title>
        <authorList>
            <consortium name="DOE Joint Genome Institute"/>
            <person name="Lebreton A."/>
            <person name="Tang N."/>
            <person name="Kuo A."/>
            <person name="LaButti K."/>
            <person name="Drula E."/>
            <person name="Barry K."/>
            <person name="Clum A."/>
            <person name="Lipzen A."/>
            <person name="Mousain D."/>
            <person name="Ng V."/>
            <person name="Wang R."/>
            <person name="Wang X."/>
            <person name="Dai Y."/>
            <person name="Henrissat B."/>
            <person name="Grigoriev I.V."/>
            <person name="Guerin-Laguette A."/>
            <person name="Yu F."/>
            <person name="Martin F.M."/>
        </authorList>
    </citation>
    <scope>NUCLEOTIDE SEQUENCE</scope>
    <source>
        <strain evidence="2">QP</strain>
    </source>
</reference>
<feature type="compositionally biased region" description="Polar residues" evidence="1">
    <location>
        <begin position="176"/>
        <end position="185"/>
    </location>
</feature>
<keyword evidence="3" id="KW-1185">Reference proteome</keyword>
<evidence type="ECO:0000313" key="3">
    <source>
        <dbReference type="Proteomes" id="UP001201163"/>
    </source>
</evidence>
<comment type="caution">
    <text evidence="2">The sequence shown here is derived from an EMBL/GenBank/DDBJ whole genome shotgun (WGS) entry which is preliminary data.</text>
</comment>
<sequence>MRTCPAFSVRGHLAYYSRRGVGHDLSWLAAGRASVHSRFYATAAVAHKPPSILKSPFTSSTSQPLDRLGHASTLTALHKARELVARILPPQSPELSFWNDILRDVSDETSRCSLTSNEEIITIVVYFVDEFSGGEALVSALLQDPFSPEAENGRITGRWEGREQDTRLDIEYAPSSVGNATGTPVSSEGASPSSSQVIRLSSSFLTSLPSPIRLIEVRQRRDLSQDHLRLLYTAHIPIVLLNPLTTPLAALSPHTKSTVLPYPLPPHALLLITSPSPISTSSSVPPPIFELGVSPDRVFLVDPARALSSIRALRANPSDALHVQRFADDALGSGLSALKRQLHSVPTAVQKGDALVSTAIGVLRNGLHSPEAELHEAADLARALRSEAERAREDARRAVFGPAHEPVRLTPSAASTLKTGTASTNKVRAAMAHADGIVQPVLDNLTWLRILWAPDDAGWRIRQAVRDAWVGSIAGGLLPALAALPSTQSRLADSARERVTTALPPALRSRVLLNALEQRAHAPSFALEPRALLAPLERRLARLDVGPTAALARAAQVLLLRAAGSIGAGVGAGALVLAHGVGEATGAGLFVAAAGVRWAIGRWDKARRAWRGDWVRVKEAAERDVQTALDEALETQVLIIPVHAADGVEEIVAKREDEIGQMRREVDKLDTEVSSDTQNLTDRREIHS</sequence>
<feature type="region of interest" description="Disordered" evidence="1">
    <location>
        <begin position="173"/>
        <end position="193"/>
    </location>
</feature>
<proteinExistence type="predicted"/>
<dbReference type="EMBL" id="JAKELL010000097">
    <property type="protein sequence ID" value="KAH8982700.1"/>
    <property type="molecule type" value="Genomic_DNA"/>
</dbReference>
<dbReference type="Proteomes" id="UP001201163">
    <property type="component" value="Unassembled WGS sequence"/>
</dbReference>
<protein>
    <submittedName>
        <fullName evidence="2">Uncharacterized protein</fullName>
    </submittedName>
</protein>
<gene>
    <name evidence="2" type="ORF">EDB92DRAFT_1819783</name>
</gene>
<accession>A0AAD4L6Y6</accession>
<name>A0AAD4L6Y6_9AGAM</name>
<evidence type="ECO:0000313" key="2">
    <source>
        <dbReference type="EMBL" id="KAH8982700.1"/>
    </source>
</evidence>
<organism evidence="2 3">
    <name type="scientific">Lactarius akahatsu</name>
    <dbReference type="NCBI Taxonomy" id="416441"/>
    <lineage>
        <taxon>Eukaryota</taxon>
        <taxon>Fungi</taxon>
        <taxon>Dikarya</taxon>
        <taxon>Basidiomycota</taxon>
        <taxon>Agaricomycotina</taxon>
        <taxon>Agaricomycetes</taxon>
        <taxon>Russulales</taxon>
        <taxon>Russulaceae</taxon>
        <taxon>Lactarius</taxon>
    </lineage>
</organism>
<dbReference type="AlphaFoldDB" id="A0AAD4L6Y6"/>